<feature type="region of interest" description="Disordered" evidence="1">
    <location>
        <begin position="498"/>
        <end position="520"/>
    </location>
</feature>
<comment type="caution">
    <text evidence="2">The sequence shown here is derived from an EMBL/GenBank/DDBJ whole genome shotgun (WGS) entry which is preliminary data.</text>
</comment>
<evidence type="ECO:0000313" key="2">
    <source>
        <dbReference type="EMBL" id="CAK8696998.1"/>
    </source>
</evidence>
<organism evidence="2 3">
    <name type="scientific">Clavelina lepadiformis</name>
    <name type="common">Light-bulb sea squirt</name>
    <name type="synonym">Ascidia lepadiformis</name>
    <dbReference type="NCBI Taxonomy" id="159417"/>
    <lineage>
        <taxon>Eukaryota</taxon>
        <taxon>Metazoa</taxon>
        <taxon>Chordata</taxon>
        <taxon>Tunicata</taxon>
        <taxon>Ascidiacea</taxon>
        <taxon>Aplousobranchia</taxon>
        <taxon>Clavelinidae</taxon>
        <taxon>Clavelina</taxon>
    </lineage>
</organism>
<feature type="compositionally biased region" description="Basic and acidic residues" evidence="1">
    <location>
        <begin position="733"/>
        <end position="751"/>
    </location>
</feature>
<feature type="compositionally biased region" description="Low complexity" evidence="1">
    <location>
        <begin position="502"/>
        <end position="512"/>
    </location>
</feature>
<dbReference type="Proteomes" id="UP001642483">
    <property type="component" value="Unassembled WGS sequence"/>
</dbReference>
<feature type="region of interest" description="Disordered" evidence="1">
    <location>
        <begin position="733"/>
        <end position="776"/>
    </location>
</feature>
<name>A0ABP0GZ22_CLALP</name>
<evidence type="ECO:0000313" key="3">
    <source>
        <dbReference type="Proteomes" id="UP001642483"/>
    </source>
</evidence>
<keyword evidence="3" id="KW-1185">Reference proteome</keyword>
<gene>
    <name evidence="2" type="ORF">CVLEPA_LOCUS30289</name>
</gene>
<sequence>MLSTSAILDYSLETELNAKICLKRILDAVEGFSELGLWKSQCTEKSEVLQSVISYKQGLPSGAWPLLHVCQSPDTPNSPSFREKGNQSKAKLAKINNDVVSIKAQQRTVKSLGIGNADTDALLRVETVAEQVLHNLVGVVCAMDNILDDVEHFLPETSQPSCRMSVTKDLNRTRNGGYDCFPSEFFNAGERAVDVDSVQEGSGMVERGSFSCTNDDPENVTKFSDSTIIDCQKSSYLSSIYQNPTERKLCPETIYKPPAVEPVAMREGLNISPVSTEQKRKLKDTPCDNESWFNFINNKPERKRSFSTDSSHYSKLNCSTSGCVEEIHVSDEELFNDPYPDDALVPVDKIFSQKSIHSSVVPEKKSRESSIFMENPSNILDEKNEESKIRNSQAVSAASVCISSIGQQSELQQMDISFLNNNFDDMISTDYVTTIVNQANTEQNRENFPLASTPSEPKNSDFGFLAVPTISSSSSTDSTRAKIGILNAGEENTTVVKARSNESGSSQGQESQIGLYPSLSPIQHDSNISNEDRCIHENISEREGQPSKKPTSMALVNIASGQLIMSCPSLDDIKRRRIVEWRPWTWKNEGFAVSSMKEKIVSPEQQALESVDEHEASMTLHHDNSDGVDDGLSPSVVTPCVRPQKNLSGFEDQILPMSLGSERKWSGEDLSPRNKRPVPEFVDYPKKLPRLCQESSSESLYVNDQEVPLQHESLSYCNELQLYDTNDKCRINHDAHVSEEEEKQNDKKVMQDDGFEQALPTDSFKNLQSPPQSRIV</sequence>
<dbReference type="EMBL" id="CAWYQH010000163">
    <property type="protein sequence ID" value="CAK8696998.1"/>
    <property type="molecule type" value="Genomic_DNA"/>
</dbReference>
<accession>A0ABP0GZ22</accession>
<reference evidence="2 3" key="1">
    <citation type="submission" date="2024-02" db="EMBL/GenBank/DDBJ databases">
        <authorList>
            <person name="Daric V."/>
            <person name="Darras S."/>
        </authorList>
    </citation>
    <scope>NUCLEOTIDE SEQUENCE [LARGE SCALE GENOMIC DNA]</scope>
</reference>
<evidence type="ECO:0000256" key="1">
    <source>
        <dbReference type="SAM" id="MobiDB-lite"/>
    </source>
</evidence>
<proteinExistence type="predicted"/>
<protein>
    <submittedName>
        <fullName evidence="2">Uncharacterized protein</fullName>
    </submittedName>
</protein>
<feature type="compositionally biased region" description="Polar residues" evidence="1">
    <location>
        <begin position="763"/>
        <end position="776"/>
    </location>
</feature>